<name>A0A562LJP5_9BRAD</name>
<dbReference type="AlphaFoldDB" id="A0A562LJP5"/>
<evidence type="ECO:0000256" key="1">
    <source>
        <dbReference type="SAM" id="SignalP"/>
    </source>
</evidence>
<dbReference type="OrthoDB" id="8255753at2"/>
<proteinExistence type="predicted"/>
<keyword evidence="1" id="KW-0732">Signal</keyword>
<dbReference type="EMBL" id="VLKL01000004">
    <property type="protein sequence ID" value="TWI07849.1"/>
    <property type="molecule type" value="Genomic_DNA"/>
</dbReference>
<comment type="caution">
    <text evidence="2">The sequence shown here is derived from an EMBL/GenBank/DDBJ whole genome shotgun (WGS) entry which is preliminary data.</text>
</comment>
<dbReference type="Pfam" id="PF12071">
    <property type="entry name" value="DUF3551"/>
    <property type="match status" value="1"/>
</dbReference>
<reference evidence="2 3" key="1">
    <citation type="journal article" date="2015" name="Stand. Genomic Sci.">
        <title>Genomic Encyclopedia of Bacterial and Archaeal Type Strains, Phase III: the genomes of soil and plant-associated and newly described type strains.</title>
        <authorList>
            <person name="Whitman W.B."/>
            <person name="Woyke T."/>
            <person name="Klenk H.P."/>
            <person name="Zhou Y."/>
            <person name="Lilburn T.G."/>
            <person name="Beck B.J."/>
            <person name="De Vos P."/>
            <person name="Vandamme P."/>
            <person name="Eisen J.A."/>
            <person name="Garrity G."/>
            <person name="Hugenholtz P."/>
            <person name="Kyrpides N.C."/>
        </authorList>
    </citation>
    <scope>NUCLEOTIDE SEQUENCE [LARGE SCALE GENOMIC DNA]</scope>
    <source>
        <strain evidence="2 3">CGMCC 1.10947</strain>
    </source>
</reference>
<evidence type="ECO:0000313" key="3">
    <source>
        <dbReference type="Proteomes" id="UP000317176"/>
    </source>
</evidence>
<keyword evidence="3" id="KW-1185">Reference proteome</keyword>
<organism evidence="2 3">
    <name type="scientific">Bradyrhizobium daqingense</name>
    <dbReference type="NCBI Taxonomy" id="993502"/>
    <lineage>
        <taxon>Bacteria</taxon>
        <taxon>Pseudomonadati</taxon>
        <taxon>Pseudomonadota</taxon>
        <taxon>Alphaproteobacteria</taxon>
        <taxon>Hyphomicrobiales</taxon>
        <taxon>Nitrobacteraceae</taxon>
        <taxon>Bradyrhizobium</taxon>
    </lineage>
</organism>
<feature type="signal peptide" evidence="1">
    <location>
        <begin position="1"/>
        <end position="27"/>
    </location>
</feature>
<dbReference type="InterPro" id="IPR021937">
    <property type="entry name" value="DUF3551"/>
</dbReference>
<dbReference type="RefSeq" id="WP_145630561.1">
    <property type="nucleotide sequence ID" value="NZ_CP088014.1"/>
</dbReference>
<sequence>MRKAMLAMLALAGLGIGSLAGTGPAAAYDYPWCAQGRGYGYPGECAYRTLQQCQASVSGRLLTCGINPRAAYNQQRPSRRYQHDYYAPY</sequence>
<evidence type="ECO:0000313" key="2">
    <source>
        <dbReference type="EMBL" id="TWI07849.1"/>
    </source>
</evidence>
<feature type="chain" id="PRO_5022184369" evidence="1">
    <location>
        <begin position="28"/>
        <end position="89"/>
    </location>
</feature>
<gene>
    <name evidence="2" type="ORF">IQ17_02206</name>
</gene>
<protein>
    <submittedName>
        <fullName evidence="2">Uncharacterized protein DUF3551</fullName>
    </submittedName>
</protein>
<dbReference type="Proteomes" id="UP000317176">
    <property type="component" value="Unassembled WGS sequence"/>
</dbReference>
<accession>A0A562LJP5</accession>